<evidence type="ECO:0000313" key="1">
    <source>
        <dbReference type="EMBL" id="KAI4821007.1"/>
    </source>
</evidence>
<protein>
    <submittedName>
        <fullName evidence="1">Uncharacterized protein</fullName>
    </submittedName>
</protein>
<reference evidence="1" key="1">
    <citation type="submission" date="2022-05" db="EMBL/GenBank/DDBJ databases">
        <title>Chromosome-level genome of Chaenocephalus aceratus.</title>
        <authorList>
            <person name="Park H."/>
        </authorList>
    </citation>
    <scope>NUCLEOTIDE SEQUENCE</scope>
    <source>
        <strain evidence="1">KU_202001</strain>
    </source>
</reference>
<dbReference type="Proteomes" id="UP001057452">
    <property type="component" value="Chromosome 9"/>
</dbReference>
<gene>
    <name evidence="1" type="ORF">KUCAC02_028960</name>
</gene>
<name>A0ACB9X3L0_CHAAC</name>
<keyword evidence="2" id="KW-1185">Reference proteome</keyword>
<proteinExistence type="predicted"/>
<comment type="caution">
    <text evidence="1">The sequence shown here is derived from an EMBL/GenBank/DDBJ whole genome shotgun (WGS) entry which is preliminary data.</text>
</comment>
<organism evidence="1 2">
    <name type="scientific">Chaenocephalus aceratus</name>
    <name type="common">Blackfin icefish</name>
    <name type="synonym">Chaenichthys aceratus</name>
    <dbReference type="NCBI Taxonomy" id="36190"/>
    <lineage>
        <taxon>Eukaryota</taxon>
        <taxon>Metazoa</taxon>
        <taxon>Chordata</taxon>
        <taxon>Craniata</taxon>
        <taxon>Vertebrata</taxon>
        <taxon>Euteleostomi</taxon>
        <taxon>Actinopterygii</taxon>
        <taxon>Neopterygii</taxon>
        <taxon>Teleostei</taxon>
        <taxon>Neoteleostei</taxon>
        <taxon>Acanthomorphata</taxon>
        <taxon>Eupercaria</taxon>
        <taxon>Perciformes</taxon>
        <taxon>Notothenioidei</taxon>
        <taxon>Channichthyidae</taxon>
        <taxon>Chaenocephalus</taxon>
    </lineage>
</organism>
<evidence type="ECO:0000313" key="2">
    <source>
        <dbReference type="Proteomes" id="UP001057452"/>
    </source>
</evidence>
<dbReference type="EMBL" id="CM043793">
    <property type="protein sequence ID" value="KAI4821007.1"/>
    <property type="molecule type" value="Genomic_DNA"/>
</dbReference>
<accession>A0ACB9X3L0</accession>
<feature type="non-terminal residue" evidence="1">
    <location>
        <position position="154"/>
    </location>
</feature>
<sequence>MEEVIVSCVIKHLSLVDALQSLINNQHREDHAEEYDLVCKIMAETFKKINAMERQLQSVAELEQKWQNEVEEAQQGKLENNTPFFHDYHFFENKIKELELLCSLKEVPLDFSDLENVCPCIEGEVLSGGKHHAPQKQHITGQNEGAGEREHQVQ</sequence>